<comment type="function">
    <text evidence="10">IGPS catalyzes the conversion of PRFAR and glutamine to IGP, AICAR and glutamate. The HisH subunit catalyzes the hydrolysis of glutamine to glutamate and ammonia as part of the synthesis of IGP and AICAR. The resulting ammonia molecule is channeled to the active site of HisF.</text>
</comment>
<comment type="catalytic activity">
    <reaction evidence="9 10">
        <text>L-glutamine + H2O = L-glutamate + NH4(+)</text>
        <dbReference type="Rhea" id="RHEA:15889"/>
        <dbReference type="ChEBI" id="CHEBI:15377"/>
        <dbReference type="ChEBI" id="CHEBI:28938"/>
        <dbReference type="ChEBI" id="CHEBI:29985"/>
        <dbReference type="ChEBI" id="CHEBI:58359"/>
        <dbReference type="EC" id="3.5.1.2"/>
    </reaction>
</comment>
<keyword evidence="10" id="KW-0963">Cytoplasm</keyword>
<name>A0ABP7UCZ0_9SPHN</name>
<feature type="active site" evidence="10">
    <location>
        <position position="179"/>
    </location>
</feature>
<dbReference type="InterPro" id="IPR017926">
    <property type="entry name" value="GATASE"/>
</dbReference>
<dbReference type="PROSITE" id="PS51273">
    <property type="entry name" value="GATASE_TYPE_1"/>
    <property type="match status" value="1"/>
</dbReference>
<reference evidence="13" key="1">
    <citation type="journal article" date="2019" name="Int. J. Syst. Evol. Microbiol.">
        <title>The Global Catalogue of Microorganisms (GCM) 10K type strain sequencing project: providing services to taxonomists for standard genome sequencing and annotation.</title>
        <authorList>
            <consortium name="The Broad Institute Genomics Platform"/>
            <consortium name="The Broad Institute Genome Sequencing Center for Infectious Disease"/>
            <person name="Wu L."/>
            <person name="Ma J."/>
        </authorList>
    </citation>
    <scope>NUCLEOTIDE SEQUENCE [LARGE SCALE GENOMIC DNA]</scope>
    <source>
        <strain evidence="13">JCM 17564</strain>
    </source>
</reference>
<comment type="pathway">
    <text evidence="1 10">Amino-acid biosynthesis; L-histidine biosynthesis; L-histidine from 5-phospho-alpha-D-ribose 1-diphosphate: step 5/9.</text>
</comment>
<dbReference type="SUPFAM" id="SSF52317">
    <property type="entry name" value="Class I glutamine amidotransferase-like"/>
    <property type="match status" value="1"/>
</dbReference>
<dbReference type="PANTHER" id="PTHR42701:SF1">
    <property type="entry name" value="IMIDAZOLE GLYCEROL PHOSPHATE SYNTHASE SUBUNIT HISH"/>
    <property type="match status" value="1"/>
</dbReference>
<dbReference type="Gene3D" id="3.40.50.880">
    <property type="match status" value="1"/>
</dbReference>
<accession>A0ABP7UCZ0</accession>
<evidence type="ECO:0000256" key="8">
    <source>
        <dbReference type="ARBA" id="ARBA00047838"/>
    </source>
</evidence>
<dbReference type="InterPro" id="IPR029062">
    <property type="entry name" value="Class_I_gatase-like"/>
</dbReference>
<feature type="domain" description="Glutamine amidotransferase" evidence="11">
    <location>
        <begin position="7"/>
        <end position="190"/>
    </location>
</feature>
<evidence type="ECO:0000256" key="9">
    <source>
        <dbReference type="ARBA" id="ARBA00049534"/>
    </source>
</evidence>
<feature type="active site" evidence="10">
    <location>
        <position position="177"/>
    </location>
</feature>
<dbReference type="CDD" id="cd01748">
    <property type="entry name" value="GATase1_IGP_Synthase"/>
    <property type="match status" value="1"/>
</dbReference>
<evidence type="ECO:0000256" key="10">
    <source>
        <dbReference type="HAMAP-Rule" id="MF_00278"/>
    </source>
</evidence>
<dbReference type="RefSeq" id="WP_344697134.1">
    <property type="nucleotide sequence ID" value="NZ_BAABBR010000001.1"/>
</dbReference>
<keyword evidence="13" id="KW-1185">Reference proteome</keyword>
<dbReference type="Proteomes" id="UP001424459">
    <property type="component" value="Unassembled WGS sequence"/>
</dbReference>
<keyword evidence="5 10" id="KW-0315">Glutamine amidotransferase</keyword>
<dbReference type="NCBIfam" id="TIGR01855">
    <property type="entry name" value="IMP_synth_hisH"/>
    <property type="match status" value="1"/>
</dbReference>
<dbReference type="EC" id="4.3.2.10" evidence="10"/>
<comment type="subunit">
    <text evidence="2 10">Heterodimer of HisH and HisF.</text>
</comment>
<evidence type="ECO:0000259" key="11">
    <source>
        <dbReference type="Pfam" id="PF00117"/>
    </source>
</evidence>
<comment type="catalytic activity">
    <reaction evidence="8 10">
        <text>5-[(5-phospho-1-deoxy-D-ribulos-1-ylimino)methylamino]-1-(5-phospho-beta-D-ribosyl)imidazole-4-carboxamide + L-glutamine = D-erythro-1-(imidazol-4-yl)glycerol 3-phosphate + 5-amino-1-(5-phospho-beta-D-ribosyl)imidazole-4-carboxamide + L-glutamate + H(+)</text>
        <dbReference type="Rhea" id="RHEA:24793"/>
        <dbReference type="ChEBI" id="CHEBI:15378"/>
        <dbReference type="ChEBI" id="CHEBI:29985"/>
        <dbReference type="ChEBI" id="CHEBI:58278"/>
        <dbReference type="ChEBI" id="CHEBI:58359"/>
        <dbReference type="ChEBI" id="CHEBI:58475"/>
        <dbReference type="ChEBI" id="CHEBI:58525"/>
        <dbReference type="EC" id="4.3.2.10"/>
    </reaction>
</comment>
<sequence length="195" mass="20657">MSASVTLVDIGYGNINSVEIALTRLGAQVTRSSDAGEIRSAERLVLPGVGAAAYAMERIEALALGDVLRRYTGPALGICLGMHLLFTRSDEGEVDTLGLIPGRVRRLTPAPGITIPHMGWSRLEVADEAIGLSTGDYVYFAHSYAAADGPATVARADHGQPIPAVVRHANWTGAQFHPERSGPAGARFLEAWLTI</sequence>
<comment type="caution">
    <text evidence="12">The sequence shown here is derived from an EMBL/GenBank/DDBJ whole genome shotgun (WGS) entry which is preliminary data.</text>
</comment>
<proteinExistence type="inferred from homology"/>
<gene>
    <name evidence="10 12" type="primary">hisH</name>
    <name evidence="12" type="ORF">GCM10022281_22010</name>
</gene>
<evidence type="ECO:0000313" key="13">
    <source>
        <dbReference type="Proteomes" id="UP001424459"/>
    </source>
</evidence>
<evidence type="ECO:0000256" key="1">
    <source>
        <dbReference type="ARBA" id="ARBA00005091"/>
    </source>
</evidence>
<evidence type="ECO:0000256" key="5">
    <source>
        <dbReference type="ARBA" id="ARBA00022962"/>
    </source>
</evidence>
<feature type="active site" description="Nucleophile" evidence="10">
    <location>
        <position position="79"/>
    </location>
</feature>
<dbReference type="PIRSF" id="PIRSF000495">
    <property type="entry name" value="Amidotransf_hisH"/>
    <property type="match status" value="1"/>
</dbReference>
<dbReference type="EMBL" id="BAABBR010000001">
    <property type="protein sequence ID" value="GAA4040651.1"/>
    <property type="molecule type" value="Genomic_DNA"/>
</dbReference>
<keyword evidence="4 10" id="KW-0378">Hydrolase</keyword>
<organism evidence="12 13">
    <name type="scientific">Sphingomonas rosea</name>
    <dbReference type="NCBI Taxonomy" id="335605"/>
    <lineage>
        <taxon>Bacteria</taxon>
        <taxon>Pseudomonadati</taxon>
        <taxon>Pseudomonadota</taxon>
        <taxon>Alphaproteobacteria</taxon>
        <taxon>Sphingomonadales</taxon>
        <taxon>Sphingomonadaceae</taxon>
        <taxon>Sphingomonas</taxon>
    </lineage>
</organism>
<keyword evidence="7 10" id="KW-0456">Lyase</keyword>
<comment type="subcellular location">
    <subcellularLocation>
        <location evidence="10">Cytoplasm</location>
    </subcellularLocation>
</comment>
<dbReference type="InterPro" id="IPR010139">
    <property type="entry name" value="Imidazole-glycPsynth_HisH"/>
</dbReference>
<keyword evidence="3 10" id="KW-0028">Amino-acid biosynthesis</keyword>
<evidence type="ECO:0000256" key="6">
    <source>
        <dbReference type="ARBA" id="ARBA00023102"/>
    </source>
</evidence>
<evidence type="ECO:0000313" key="12">
    <source>
        <dbReference type="EMBL" id="GAA4040651.1"/>
    </source>
</evidence>
<dbReference type="HAMAP" id="MF_00278">
    <property type="entry name" value="HisH"/>
    <property type="match status" value="1"/>
</dbReference>
<evidence type="ECO:0000256" key="4">
    <source>
        <dbReference type="ARBA" id="ARBA00022801"/>
    </source>
</evidence>
<keyword evidence="6 10" id="KW-0368">Histidine biosynthesis</keyword>
<dbReference type="PANTHER" id="PTHR42701">
    <property type="entry name" value="IMIDAZOLE GLYCEROL PHOSPHATE SYNTHASE SUBUNIT HISH"/>
    <property type="match status" value="1"/>
</dbReference>
<protein>
    <recommendedName>
        <fullName evidence="10">Imidazole glycerol phosphate synthase subunit HisH</fullName>
        <ecNumber evidence="10">4.3.2.10</ecNumber>
    </recommendedName>
    <alternativeName>
        <fullName evidence="10">IGP synthase glutaminase subunit</fullName>
        <ecNumber evidence="10">3.5.1.2</ecNumber>
    </alternativeName>
    <alternativeName>
        <fullName evidence="10">IGP synthase subunit HisH</fullName>
    </alternativeName>
    <alternativeName>
        <fullName evidence="10">ImGP synthase subunit HisH</fullName>
        <shortName evidence="10">IGPS subunit HisH</shortName>
    </alternativeName>
</protein>
<evidence type="ECO:0000256" key="2">
    <source>
        <dbReference type="ARBA" id="ARBA00011152"/>
    </source>
</evidence>
<dbReference type="EC" id="3.5.1.2" evidence="10"/>
<evidence type="ECO:0000256" key="3">
    <source>
        <dbReference type="ARBA" id="ARBA00022605"/>
    </source>
</evidence>
<dbReference type="Pfam" id="PF00117">
    <property type="entry name" value="GATase"/>
    <property type="match status" value="1"/>
</dbReference>
<evidence type="ECO:0000256" key="7">
    <source>
        <dbReference type="ARBA" id="ARBA00023239"/>
    </source>
</evidence>